<evidence type="ECO:0008006" key="4">
    <source>
        <dbReference type="Google" id="ProtNLM"/>
    </source>
</evidence>
<accession>J7S9R3</accession>
<dbReference type="EMBL" id="HE978323">
    <property type="protein sequence ID" value="CCK72254.1"/>
    <property type="molecule type" value="Genomic_DNA"/>
</dbReference>
<evidence type="ECO:0000313" key="3">
    <source>
        <dbReference type="Proteomes" id="UP000006310"/>
    </source>
</evidence>
<keyword evidence="3" id="KW-1185">Reference proteome</keyword>
<dbReference type="HOGENOM" id="CLU_1390433_0_0_1"/>
<dbReference type="KEGG" id="kng:KNAG_0J01730"/>
<reference evidence="3" key="2">
    <citation type="submission" date="2012-08" db="EMBL/GenBank/DDBJ databases">
        <title>Genome sequence of Kazachstania naganishii.</title>
        <authorList>
            <person name="Gordon J.L."/>
            <person name="Armisen D."/>
            <person name="Proux-Wera E."/>
            <person name="OhEigeartaigh S.S."/>
            <person name="Byrne K.P."/>
            <person name="Wolfe K.H."/>
        </authorList>
    </citation>
    <scope>NUCLEOTIDE SEQUENCE [LARGE SCALE GENOMIC DNA]</scope>
    <source>
        <strain evidence="3">ATCC MYA-139 / BCRC 22969 / CBS 8797 / CCRC 22969 / KCTC 17520 / NBRC 10181 / NCYC 3082</strain>
    </source>
</reference>
<keyword evidence="1" id="KW-0732">Signal</keyword>
<dbReference type="RefSeq" id="XP_022466499.1">
    <property type="nucleotide sequence ID" value="XM_022610177.1"/>
</dbReference>
<protein>
    <recommendedName>
        <fullName evidence="4">RRM domain-containing protein</fullName>
    </recommendedName>
</protein>
<feature type="chain" id="PRO_5003796644" description="RRM domain-containing protein" evidence="1">
    <location>
        <begin position="29"/>
        <end position="196"/>
    </location>
</feature>
<gene>
    <name evidence="2" type="primary">KNAG0J01730</name>
    <name evidence="2" type="ordered locus">KNAG_0J01730</name>
</gene>
<dbReference type="Proteomes" id="UP000006310">
    <property type="component" value="Chromosome 10"/>
</dbReference>
<sequence>MFPEFKGKFKQHLVLSLLFVVSVPWALPEGNTSVYITGTGGTLALDNVSLQFQQDPLEDELYFTREIIRLRDGMFPFLDLFAVTPIVLLVDSTDPRAVDLEKTFMQEYEVSPPLTVVNLNSYPESRELRLFLQLYYTQDIMDRSLAYLFINNHPSVGFVMFESYLSLAQFRKLRKAKGVYSEGRVVINKIALPSNF</sequence>
<evidence type="ECO:0000313" key="2">
    <source>
        <dbReference type="EMBL" id="CCK72254.1"/>
    </source>
</evidence>
<organism evidence="2 3">
    <name type="scientific">Huiozyma naganishii (strain ATCC MYA-139 / BCRC 22969 / CBS 8797 / KCTC 17520 / NBRC 10181 / NCYC 3082 / Yp74L-3)</name>
    <name type="common">Yeast</name>
    <name type="synonym">Kazachstania naganishii</name>
    <dbReference type="NCBI Taxonomy" id="1071383"/>
    <lineage>
        <taxon>Eukaryota</taxon>
        <taxon>Fungi</taxon>
        <taxon>Dikarya</taxon>
        <taxon>Ascomycota</taxon>
        <taxon>Saccharomycotina</taxon>
        <taxon>Saccharomycetes</taxon>
        <taxon>Saccharomycetales</taxon>
        <taxon>Saccharomycetaceae</taxon>
        <taxon>Huiozyma</taxon>
    </lineage>
</organism>
<evidence type="ECO:0000256" key="1">
    <source>
        <dbReference type="SAM" id="SignalP"/>
    </source>
</evidence>
<dbReference type="AlphaFoldDB" id="J7S9R3"/>
<feature type="signal peptide" evidence="1">
    <location>
        <begin position="1"/>
        <end position="28"/>
    </location>
</feature>
<dbReference type="GeneID" id="34528009"/>
<proteinExistence type="predicted"/>
<reference evidence="2 3" key="1">
    <citation type="journal article" date="2011" name="Proc. Natl. Acad. Sci. U.S.A.">
        <title>Evolutionary erosion of yeast sex chromosomes by mating-type switching accidents.</title>
        <authorList>
            <person name="Gordon J.L."/>
            <person name="Armisen D."/>
            <person name="Proux-Wera E."/>
            <person name="Oheigeartaigh S.S."/>
            <person name="Byrne K.P."/>
            <person name="Wolfe K.H."/>
        </authorList>
    </citation>
    <scope>NUCLEOTIDE SEQUENCE [LARGE SCALE GENOMIC DNA]</scope>
    <source>
        <strain evidence="3">ATCC MYA-139 / BCRC 22969 / CBS 8797 / CCRC 22969 / KCTC 17520 / NBRC 10181 / NCYC 3082</strain>
    </source>
</reference>
<name>J7S9R3_HUIN7</name>